<dbReference type="EMBL" id="JACHHN010000002">
    <property type="protein sequence ID" value="MBB5190515.1"/>
    <property type="molecule type" value="Genomic_DNA"/>
</dbReference>
<dbReference type="PANTHER" id="PTHR32322">
    <property type="entry name" value="INNER MEMBRANE TRANSPORTER"/>
    <property type="match status" value="1"/>
</dbReference>
<keyword evidence="2 5" id="KW-0812">Transmembrane</keyword>
<accession>A0A840RAZ2</accession>
<evidence type="ECO:0000256" key="5">
    <source>
        <dbReference type="SAM" id="Phobius"/>
    </source>
</evidence>
<feature type="transmembrane region" description="Helical" evidence="5">
    <location>
        <begin position="179"/>
        <end position="198"/>
    </location>
</feature>
<evidence type="ECO:0000313" key="8">
    <source>
        <dbReference type="Proteomes" id="UP000543030"/>
    </source>
</evidence>
<organism evidence="7 8">
    <name type="scientific">Silvimonas terrae</name>
    <dbReference type="NCBI Taxonomy" id="300266"/>
    <lineage>
        <taxon>Bacteria</taxon>
        <taxon>Pseudomonadati</taxon>
        <taxon>Pseudomonadota</taxon>
        <taxon>Betaproteobacteria</taxon>
        <taxon>Neisseriales</taxon>
        <taxon>Chitinibacteraceae</taxon>
        <taxon>Silvimonas</taxon>
    </lineage>
</organism>
<proteinExistence type="predicted"/>
<dbReference type="Pfam" id="PF00892">
    <property type="entry name" value="EamA"/>
    <property type="match status" value="2"/>
</dbReference>
<dbReference type="GO" id="GO:0016020">
    <property type="term" value="C:membrane"/>
    <property type="evidence" value="ECO:0007669"/>
    <property type="project" value="UniProtKB-SubCell"/>
</dbReference>
<reference evidence="7 8" key="1">
    <citation type="submission" date="2020-08" db="EMBL/GenBank/DDBJ databases">
        <title>Genomic Encyclopedia of Type Strains, Phase IV (KMG-IV): sequencing the most valuable type-strain genomes for metagenomic binning, comparative biology and taxonomic classification.</title>
        <authorList>
            <person name="Goeker M."/>
        </authorList>
    </citation>
    <scope>NUCLEOTIDE SEQUENCE [LARGE SCALE GENOMIC DNA]</scope>
    <source>
        <strain evidence="7 8">DSM 18233</strain>
    </source>
</reference>
<gene>
    <name evidence="7" type="ORF">HNQ50_001237</name>
</gene>
<dbReference type="RefSeq" id="WP_246428601.1">
    <property type="nucleotide sequence ID" value="NZ_JACHHN010000002.1"/>
</dbReference>
<sequence>MSLFWGGCMQAKDWLSALVVVFVWGVNFVVIKVGLHGVPPMLLGALRFTLVAFPAVLIVPRPRIPWPQLVAYGATISLGQFAFLFSALYVGMPAGLASLVLQAQAFFTVLLAALIFGEPVRWHNVLGLLVAAAGLALIGLHGNGGFSGLGFVLTLLAALSWASGNLVVKRVGAVNPLSLVVWGALVPPVPFLLLSWWLEGPARISASLANPGWPSVAALIYLAYVATCLGYALWGRLLAHHPVRQIAPLTLLVPVIGVVTAALSLGEHLSTLQWLGGAIVMGGLLINVFGPTVAARLYR</sequence>
<feature type="transmembrane region" description="Helical" evidence="5">
    <location>
        <begin position="124"/>
        <end position="142"/>
    </location>
</feature>
<dbReference type="AlphaFoldDB" id="A0A840RAZ2"/>
<evidence type="ECO:0000313" key="7">
    <source>
        <dbReference type="EMBL" id="MBB5190515.1"/>
    </source>
</evidence>
<evidence type="ECO:0000256" key="2">
    <source>
        <dbReference type="ARBA" id="ARBA00022692"/>
    </source>
</evidence>
<protein>
    <submittedName>
        <fullName evidence="7">O-acetylserine/cysteine efflux transporter</fullName>
    </submittedName>
</protein>
<feature type="transmembrane region" description="Helical" evidence="5">
    <location>
        <begin position="246"/>
        <end position="266"/>
    </location>
</feature>
<dbReference type="PANTHER" id="PTHR32322:SF9">
    <property type="entry name" value="AMINO-ACID METABOLITE EFFLUX PUMP-RELATED"/>
    <property type="match status" value="1"/>
</dbReference>
<comment type="subcellular location">
    <subcellularLocation>
        <location evidence="1">Membrane</location>
        <topology evidence="1">Multi-pass membrane protein</topology>
    </subcellularLocation>
</comment>
<feature type="transmembrane region" description="Helical" evidence="5">
    <location>
        <begin position="272"/>
        <end position="298"/>
    </location>
</feature>
<feature type="transmembrane region" description="Helical" evidence="5">
    <location>
        <begin position="41"/>
        <end position="59"/>
    </location>
</feature>
<feature type="transmembrane region" description="Helical" evidence="5">
    <location>
        <begin position="148"/>
        <end position="167"/>
    </location>
</feature>
<dbReference type="InterPro" id="IPR000620">
    <property type="entry name" value="EamA_dom"/>
</dbReference>
<feature type="transmembrane region" description="Helical" evidence="5">
    <location>
        <begin position="14"/>
        <end position="35"/>
    </location>
</feature>
<dbReference type="Proteomes" id="UP000543030">
    <property type="component" value="Unassembled WGS sequence"/>
</dbReference>
<feature type="domain" description="EamA" evidence="6">
    <location>
        <begin position="15"/>
        <end position="139"/>
    </location>
</feature>
<feature type="transmembrane region" description="Helical" evidence="5">
    <location>
        <begin position="71"/>
        <end position="90"/>
    </location>
</feature>
<comment type="caution">
    <text evidence="7">The sequence shown here is derived from an EMBL/GenBank/DDBJ whole genome shotgun (WGS) entry which is preliminary data.</text>
</comment>
<evidence type="ECO:0000256" key="4">
    <source>
        <dbReference type="ARBA" id="ARBA00023136"/>
    </source>
</evidence>
<evidence type="ECO:0000256" key="3">
    <source>
        <dbReference type="ARBA" id="ARBA00022989"/>
    </source>
</evidence>
<evidence type="ECO:0000259" key="6">
    <source>
        <dbReference type="Pfam" id="PF00892"/>
    </source>
</evidence>
<feature type="transmembrane region" description="Helical" evidence="5">
    <location>
        <begin position="213"/>
        <end position="234"/>
    </location>
</feature>
<keyword evidence="3 5" id="KW-1133">Transmembrane helix</keyword>
<dbReference type="InterPro" id="IPR037185">
    <property type="entry name" value="EmrE-like"/>
</dbReference>
<name>A0A840RAZ2_9NEIS</name>
<keyword evidence="4 5" id="KW-0472">Membrane</keyword>
<keyword evidence="8" id="KW-1185">Reference proteome</keyword>
<evidence type="ECO:0000256" key="1">
    <source>
        <dbReference type="ARBA" id="ARBA00004141"/>
    </source>
</evidence>
<dbReference type="InterPro" id="IPR050638">
    <property type="entry name" value="AA-Vitamin_Transporters"/>
</dbReference>
<feature type="transmembrane region" description="Helical" evidence="5">
    <location>
        <begin position="96"/>
        <end position="117"/>
    </location>
</feature>
<dbReference type="SUPFAM" id="SSF103481">
    <property type="entry name" value="Multidrug resistance efflux transporter EmrE"/>
    <property type="match status" value="2"/>
</dbReference>
<feature type="domain" description="EamA" evidence="6">
    <location>
        <begin position="149"/>
        <end position="288"/>
    </location>
</feature>